<feature type="transmembrane region" description="Helical" evidence="10">
    <location>
        <begin position="170"/>
        <end position="189"/>
    </location>
</feature>
<dbReference type="GO" id="GO:0005524">
    <property type="term" value="F:ATP binding"/>
    <property type="evidence" value="ECO:0007669"/>
    <property type="project" value="UniProtKB-KW"/>
</dbReference>
<dbReference type="Pfam" id="PF00403">
    <property type="entry name" value="HMA"/>
    <property type="match status" value="1"/>
</dbReference>
<dbReference type="InterPro" id="IPR027256">
    <property type="entry name" value="P-typ_ATPase_IB"/>
</dbReference>
<dbReference type="InterPro" id="IPR059000">
    <property type="entry name" value="ATPase_P-type_domA"/>
</dbReference>
<feature type="domain" description="HMA" evidence="11">
    <location>
        <begin position="11"/>
        <end position="77"/>
    </location>
</feature>
<dbReference type="NCBIfam" id="TIGR01494">
    <property type="entry name" value="ATPase_P-type"/>
    <property type="match status" value="1"/>
</dbReference>
<dbReference type="SUPFAM" id="SSF81665">
    <property type="entry name" value="Calcium ATPase, transmembrane domain M"/>
    <property type="match status" value="1"/>
</dbReference>
<protein>
    <submittedName>
        <fullName evidence="12">Heavy metal translocating P-type ATPase</fullName>
    </submittedName>
</protein>
<dbReference type="PANTHER" id="PTHR43520">
    <property type="entry name" value="ATP7, ISOFORM B"/>
    <property type="match status" value="1"/>
</dbReference>
<feature type="transmembrane region" description="Helical" evidence="10">
    <location>
        <begin position="742"/>
        <end position="764"/>
    </location>
</feature>
<evidence type="ECO:0000256" key="7">
    <source>
        <dbReference type="ARBA" id="ARBA00022967"/>
    </source>
</evidence>
<evidence type="ECO:0000256" key="5">
    <source>
        <dbReference type="ARBA" id="ARBA00022741"/>
    </source>
</evidence>
<dbReference type="Gene3D" id="3.40.1110.10">
    <property type="entry name" value="Calcium-transporting ATPase, cytoplasmic domain N"/>
    <property type="match status" value="1"/>
</dbReference>
<dbReference type="InterPro" id="IPR001757">
    <property type="entry name" value="P_typ_ATPase"/>
</dbReference>
<dbReference type="InterPro" id="IPR006121">
    <property type="entry name" value="HMA_dom"/>
</dbReference>
<dbReference type="AlphaFoldDB" id="F2L696"/>
<evidence type="ECO:0000259" key="11">
    <source>
        <dbReference type="PROSITE" id="PS50846"/>
    </source>
</evidence>
<dbReference type="InterPro" id="IPR044492">
    <property type="entry name" value="P_typ_ATPase_HD_dom"/>
</dbReference>
<keyword evidence="6" id="KW-0067">ATP-binding</keyword>
<evidence type="ECO:0000256" key="8">
    <source>
        <dbReference type="ARBA" id="ARBA00022989"/>
    </source>
</evidence>
<dbReference type="InterPro" id="IPR017969">
    <property type="entry name" value="Heavy-metal-associated_CS"/>
</dbReference>
<name>F2L696_THEU7</name>
<feature type="transmembrane region" description="Helical" evidence="10">
    <location>
        <begin position="253"/>
        <end position="270"/>
    </location>
</feature>
<reference key="2">
    <citation type="submission" date="2011-03" db="EMBL/GenBank/DDBJ databases">
        <title>Complete genome sequence of the thermoacidophilic crenarchaeon Thermoproteus uzoniensis 768-20.</title>
        <authorList>
            <person name="Mardanov A.V."/>
            <person name="Gumerov V.M."/>
            <person name="Beletsky A.V."/>
            <person name="Prokofeva M.I."/>
            <person name="Bonch-Osmolovskaya E.A."/>
            <person name="Ravin N.V."/>
            <person name="Skryabin K.G."/>
        </authorList>
    </citation>
    <scope>NUCLEOTIDE SEQUENCE</scope>
    <source>
        <strain>768-20</strain>
    </source>
</reference>
<feature type="transmembrane region" description="Helical" evidence="10">
    <location>
        <begin position="770"/>
        <end position="787"/>
    </location>
</feature>
<dbReference type="SUPFAM" id="SSF81653">
    <property type="entry name" value="Calcium ATPase, transduction domain A"/>
    <property type="match status" value="1"/>
</dbReference>
<dbReference type="NCBIfam" id="TIGR01511">
    <property type="entry name" value="ATPase-IB1_Cu"/>
    <property type="match status" value="1"/>
</dbReference>
<dbReference type="KEGG" id="tuz:TUZN_1010"/>
<dbReference type="PRINTS" id="PR00119">
    <property type="entry name" value="CATATPASE"/>
</dbReference>
<reference evidence="12 13" key="1">
    <citation type="journal article" date="2011" name="J. Bacteriol.">
        <title>Complete genome sequence of the thermoacidophilic crenarchaeon Thermoproteus uzoniensis 768-20.</title>
        <authorList>
            <person name="Mardanov A.V."/>
            <person name="Gumerov V.M."/>
            <person name="Beletsky A.V."/>
            <person name="Prokofeva M.I."/>
            <person name="Bonch-Osmolovskaya E.A."/>
            <person name="Ravin N.V."/>
            <person name="Skryabin K.G."/>
        </authorList>
    </citation>
    <scope>NUCLEOTIDE SEQUENCE [LARGE SCALE GENOMIC DNA]</scope>
    <source>
        <strain evidence="12 13">768-20</strain>
    </source>
</reference>
<evidence type="ECO:0000313" key="13">
    <source>
        <dbReference type="Proteomes" id="UP000008138"/>
    </source>
</evidence>
<keyword evidence="8 10" id="KW-1133">Transmembrane helix</keyword>
<dbReference type="InterPro" id="IPR036163">
    <property type="entry name" value="HMA_dom_sf"/>
</dbReference>
<dbReference type="Gene3D" id="3.40.50.1000">
    <property type="entry name" value="HAD superfamily/HAD-like"/>
    <property type="match status" value="1"/>
</dbReference>
<dbReference type="PRINTS" id="PR00120">
    <property type="entry name" value="HATPASE"/>
</dbReference>
<dbReference type="FunFam" id="2.70.150.10:FF:000002">
    <property type="entry name" value="Copper-transporting ATPase 1, putative"/>
    <property type="match status" value="1"/>
</dbReference>
<dbReference type="SFLD" id="SFLDG00002">
    <property type="entry name" value="C1.7:_P-type_atpase_like"/>
    <property type="match status" value="1"/>
</dbReference>
<comment type="similarity">
    <text evidence="2">Belongs to the cation transport ATPase (P-type) (TC 3.A.3) family. Type IB subfamily.</text>
</comment>
<dbReference type="NCBIfam" id="TIGR01525">
    <property type="entry name" value="ATPase-IB_hvy"/>
    <property type="match status" value="1"/>
</dbReference>
<keyword evidence="7" id="KW-1278">Translocase</keyword>
<dbReference type="SUPFAM" id="SSF56784">
    <property type="entry name" value="HAD-like"/>
    <property type="match status" value="1"/>
</dbReference>
<dbReference type="SFLD" id="SFLDS00003">
    <property type="entry name" value="Haloacid_Dehalogenase"/>
    <property type="match status" value="1"/>
</dbReference>
<dbReference type="InterPro" id="IPR023298">
    <property type="entry name" value="ATPase_P-typ_TM_dom_sf"/>
</dbReference>
<gene>
    <name evidence="12" type="ordered locus">TUZN_1010</name>
</gene>
<dbReference type="Pfam" id="PF00122">
    <property type="entry name" value="E1-E2_ATPase"/>
    <property type="match status" value="1"/>
</dbReference>
<dbReference type="GeneID" id="10360541"/>
<keyword evidence="9 10" id="KW-0472">Membrane</keyword>
<evidence type="ECO:0000256" key="1">
    <source>
        <dbReference type="ARBA" id="ARBA00004127"/>
    </source>
</evidence>
<dbReference type="GO" id="GO:0016020">
    <property type="term" value="C:membrane"/>
    <property type="evidence" value="ECO:0007669"/>
    <property type="project" value="InterPro"/>
</dbReference>
<dbReference type="CDD" id="cd02094">
    <property type="entry name" value="P-type_ATPase_Cu-like"/>
    <property type="match status" value="1"/>
</dbReference>
<keyword evidence="5" id="KW-0547">Nucleotide-binding</keyword>
<dbReference type="EMBL" id="CP002590">
    <property type="protein sequence ID" value="AEA12492.1"/>
    <property type="molecule type" value="Genomic_DNA"/>
</dbReference>
<dbReference type="eggNOG" id="arCOG02763">
    <property type="taxonomic scope" value="Archaea"/>
</dbReference>
<dbReference type="GO" id="GO:0043682">
    <property type="term" value="F:P-type divalent copper transporter activity"/>
    <property type="evidence" value="ECO:0007669"/>
    <property type="project" value="TreeGrafter"/>
</dbReference>
<dbReference type="PROSITE" id="PS01047">
    <property type="entry name" value="HMA_1"/>
    <property type="match status" value="1"/>
</dbReference>
<keyword evidence="3 10" id="KW-0812">Transmembrane</keyword>
<dbReference type="InterPro" id="IPR023299">
    <property type="entry name" value="ATPase_P-typ_cyto_dom_N"/>
</dbReference>
<proteinExistence type="inferred from homology"/>
<dbReference type="Proteomes" id="UP000008138">
    <property type="component" value="Chromosome"/>
</dbReference>
<dbReference type="eggNOG" id="arCOG01576">
    <property type="taxonomic scope" value="Archaea"/>
</dbReference>
<dbReference type="SFLD" id="SFLDF00027">
    <property type="entry name" value="p-type_atpase"/>
    <property type="match status" value="1"/>
</dbReference>
<evidence type="ECO:0000256" key="6">
    <source>
        <dbReference type="ARBA" id="ARBA00022840"/>
    </source>
</evidence>
<dbReference type="GO" id="GO:0005507">
    <property type="term" value="F:copper ion binding"/>
    <property type="evidence" value="ECO:0007669"/>
    <property type="project" value="TreeGrafter"/>
</dbReference>
<evidence type="ECO:0000256" key="4">
    <source>
        <dbReference type="ARBA" id="ARBA00022723"/>
    </source>
</evidence>
<dbReference type="STRING" id="999630.TUZN_1010"/>
<dbReference type="Gene3D" id="2.70.150.10">
    <property type="entry name" value="Calcium-transporting ATPase, cytoplasmic transduction domain A"/>
    <property type="match status" value="1"/>
</dbReference>
<dbReference type="Pfam" id="PF00702">
    <property type="entry name" value="Hydrolase"/>
    <property type="match status" value="1"/>
</dbReference>
<dbReference type="PANTHER" id="PTHR43520:SF8">
    <property type="entry name" value="P-TYPE CU(+) TRANSPORTER"/>
    <property type="match status" value="1"/>
</dbReference>
<evidence type="ECO:0000256" key="10">
    <source>
        <dbReference type="SAM" id="Phobius"/>
    </source>
</evidence>
<dbReference type="GO" id="GO:0012505">
    <property type="term" value="C:endomembrane system"/>
    <property type="evidence" value="ECO:0007669"/>
    <property type="project" value="UniProtKB-SubCell"/>
</dbReference>
<dbReference type="RefSeq" id="WP_013679828.1">
    <property type="nucleotide sequence ID" value="NC_015315.1"/>
</dbReference>
<dbReference type="HOGENOM" id="CLU_001771_0_3_2"/>
<dbReference type="InterPro" id="IPR008250">
    <property type="entry name" value="ATPase_P-typ_transduc_dom_A_sf"/>
</dbReference>
<comment type="subcellular location">
    <subcellularLocation>
        <location evidence="1">Endomembrane system</location>
        <topology evidence="1">Multi-pass membrane protein</topology>
    </subcellularLocation>
</comment>
<sequence length="792" mass="83244">MDIKLRIEGGREAVLKILGMHCATCALTVQRALASVPGVVAASASLASDEARLLVDPARLRYGDLLRAVRRAGYDVYAEEAYLALRGVGPEEVHKAAEAAEGWGVFEARPDVVGGGVSVLYNPLDVSAEEVKRRLEGAGFEVAEVRTGAVETDVDRRAAAVELAELGRRLAVAAPLAAVLMALMFVRLGAWWAPLLQWALATPVQLYSGWRFLKGAFRAFRNATANMDTLVALGTSATYLYSAYAAAAGLPTYFEASAAVIAFVLAGRYLEAKMRLRTGEAVRRLLGLQPPRARVVAGGAEVEKPADEVAPGEIVLVRQGERIPVDGVVDDGRGYVDESAFTGEPMPVEKKPGDLVLAGSTLVRGSLAVRTTRSGRHTLIAQMAKLVRHAQNARLPVQSLVDRIAGVFTWAVMAVAAATFAVWLARGAPLGTALLFAAAVLVVACPCALGLATPMAVVVGVGRLAERGVLVKNPEALEALRRVDVVAFDKTGTLTWGRPKVVEFLGDRRALELAASAELLSEHPIAAALVEYARSAGVEPRRPESFDSLPGLGVYAVVDGVAVAVGNEKIVEGMGAAVDGDLAARAAELRARGYTVAYVVAEGRVVGMFAVGDEVKPGSAEAVAELKARGVEPVIVTGDHEETARAVASALGITRVYAGVDPEGKAKIVDEMRRAGRRVAFVGDGVNDAPALAAADVGIAVGTGTDVAKEAGDFVLVRGDLSKLAELMGLVDKIYGNIKFNIFWAFAYNAALIPIAAGALYPYVVLRPELAGLAMALSSISVTLNSLRLRRA</sequence>
<dbReference type="SUPFAM" id="SSF55008">
    <property type="entry name" value="HMA, heavy metal-associated domain"/>
    <property type="match status" value="1"/>
</dbReference>
<feature type="transmembrane region" description="Helical" evidence="10">
    <location>
        <begin position="436"/>
        <end position="462"/>
    </location>
</feature>
<keyword evidence="13" id="KW-1185">Reference proteome</keyword>
<dbReference type="CDD" id="cd00371">
    <property type="entry name" value="HMA"/>
    <property type="match status" value="1"/>
</dbReference>
<keyword evidence="4" id="KW-0479">Metal-binding</keyword>
<dbReference type="Gene3D" id="3.30.70.100">
    <property type="match status" value="1"/>
</dbReference>
<dbReference type="GO" id="GO:0016887">
    <property type="term" value="F:ATP hydrolysis activity"/>
    <property type="evidence" value="ECO:0007669"/>
    <property type="project" value="InterPro"/>
</dbReference>
<feature type="transmembrane region" description="Helical" evidence="10">
    <location>
        <begin position="404"/>
        <end position="424"/>
    </location>
</feature>
<organism evidence="12 13">
    <name type="scientific">Thermoproteus uzoniensis (strain 768-20)</name>
    <dbReference type="NCBI Taxonomy" id="999630"/>
    <lineage>
        <taxon>Archaea</taxon>
        <taxon>Thermoproteota</taxon>
        <taxon>Thermoprotei</taxon>
        <taxon>Thermoproteales</taxon>
        <taxon>Thermoproteaceae</taxon>
        <taxon>Thermoproteus</taxon>
    </lineage>
</organism>
<evidence type="ECO:0000313" key="12">
    <source>
        <dbReference type="EMBL" id="AEA12492.1"/>
    </source>
</evidence>
<evidence type="ECO:0000256" key="9">
    <source>
        <dbReference type="ARBA" id="ARBA00023136"/>
    </source>
</evidence>
<accession>F2L696</accession>
<dbReference type="PROSITE" id="PS50846">
    <property type="entry name" value="HMA_2"/>
    <property type="match status" value="1"/>
</dbReference>
<evidence type="ECO:0000256" key="2">
    <source>
        <dbReference type="ARBA" id="ARBA00006024"/>
    </source>
</evidence>
<dbReference type="InterPro" id="IPR036412">
    <property type="entry name" value="HAD-like_sf"/>
</dbReference>
<dbReference type="InterPro" id="IPR023214">
    <property type="entry name" value="HAD_sf"/>
</dbReference>
<dbReference type="PROSITE" id="PS00154">
    <property type="entry name" value="ATPASE_E1_E2"/>
    <property type="match status" value="1"/>
</dbReference>
<evidence type="ECO:0000256" key="3">
    <source>
        <dbReference type="ARBA" id="ARBA00022692"/>
    </source>
</evidence>
<dbReference type="GO" id="GO:0055070">
    <property type="term" value="P:copper ion homeostasis"/>
    <property type="evidence" value="ECO:0007669"/>
    <property type="project" value="TreeGrafter"/>
</dbReference>
<dbReference type="InterPro" id="IPR018303">
    <property type="entry name" value="ATPase_P-typ_P_site"/>
</dbReference>